<sequence>MNSQCNRFLIFLIVICLPTVFGLPIVDLKATIELPTEGANTDGTVTVTGWKPEIVTDAEDTWVRTTLRIKNFNTKKRTKSHSTCYYEFYDSDSDTSRSSSSDTLSDSEYEPDPAIKELL</sequence>
<keyword evidence="4" id="KW-1185">Reference proteome</keyword>
<dbReference type="EMBL" id="CAJVPL010001313">
    <property type="protein sequence ID" value="CAG8564396.1"/>
    <property type="molecule type" value="Genomic_DNA"/>
</dbReference>
<dbReference type="OrthoDB" id="2439971at2759"/>
<comment type="caution">
    <text evidence="3">The sequence shown here is derived from an EMBL/GenBank/DDBJ whole genome shotgun (WGS) entry which is preliminary data.</text>
</comment>
<dbReference type="AlphaFoldDB" id="A0A9N9BI12"/>
<accession>A0A9N9BI12</accession>
<keyword evidence="2" id="KW-0732">Signal</keyword>
<organism evidence="3 4">
    <name type="scientific">Ambispora gerdemannii</name>
    <dbReference type="NCBI Taxonomy" id="144530"/>
    <lineage>
        <taxon>Eukaryota</taxon>
        <taxon>Fungi</taxon>
        <taxon>Fungi incertae sedis</taxon>
        <taxon>Mucoromycota</taxon>
        <taxon>Glomeromycotina</taxon>
        <taxon>Glomeromycetes</taxon>
        <taxon>Archaeosporales</taxon>
        <taxon>Ambisporaceae</taxon>
        <taxon>Ambispora</taxon>
    </lineage>
</organism>
<gene>
    <name evidence="3" type="ORF">AGERDE_LOCUS7312</name>
</gene>
<evidence type="ECO:0000256" key="2">
    <source>
        <dbReference type="SAM" id="SignalP"/>
    </source>
</evidence>
<feature type="chain" id="PRO_5040132426" evidence="2">
    <location>
        <begin position="23"/>
        <end position="119"/>
    </location>
</feature>
<evidence type="ECO:0000256" key="1">
    <source>
        <dbReference type="SAM" id="MobiDB-lite"/>
    </source>
</evidence>
<evidence type="ECO:0000313" key="3">
    <source>
        <dbReference type="EMBL" id="CAG8564396.1"/>
    </source>
</evidence>
<feature type="region of interest" description="Disordered" evidence="1">
    <location>
        <begin position="90"/>
        <end position="119"/>
    </location>
</feature>
<feature type="signal peptide" evidence="2">
    <location>
        <begin position="1"/>
        <end position="22"/>
    </location>
</feature>
<name>A0A9N9BI12_9GLOM</name>
<dbReference type="Proteomes" id="UP000789831">
    <property type="component" value="Unassembled WGS sequence"/>
</dbReference>
<proteinExistence type="predicted"/>
<evidence type="ECO:0000313" key="4">
    <source>
        <dbReference type="Proteomes" id="UP000789831"/>
    </source>
</evidence>
<reference evidence="3" key="1">
    <citation type="submission" date="2021-06" db="EMBL/GenBank/DDBJ databases">
        <authorList>
            <person name="Kallberg Y."/>
            <person name="Tangrot J."/>
            <person name="Rosling A."/>
        </authorList>
    </citation>
    <scope>NUCLEOTIDE SEQUENCE</scope>
    <source>
        <strain evidence="3">MT106</strain>
    </source>
</reference>
<protein>
    <submittedName>
        <fullName evidence="3">8956_t:CDS:1</fullName>
    </submittedName>
</protein>